<evidence type="ECO:0000313" key="2">
    <source>
        <dbReference type="WBParaSite" id="L893_g17694.t1"/>
    </source>
</evidence>
<reference evidence="2" key="1">
    <citation type="submission" date="2016-11" db="UniProtKB">
        <authorList>
            <consortium name="WormBaseParasite"/>
        </authorList>
    </citation>
    <scope>IDENTIFICATION</scope>
</reference>
<evidence type="ECO:0000313" key="1">
    <source>
        <dbReference type="Proteomes" id="UP000095287"/>
    </source>
</evidence>
<dbReference type="WBParaSite" id="L893_g17694.t1">
    <property type="protein sequence ID" value="L893_g17694.t1"/>
    <property type="gene ID" value="L893_g17694"/>
</dbReference>
<dbReference type="Proteomes" id="UP000095287">
    <property type="component" value="Unplaced"/>
</dbReference>
<name>A0A1I7YLQ8_9BILA</name>
<organism evidence="1 2">
    <name type="scientific">Steinernema glaseri</name>
    <dbReference type="NCBI Taxonomy" id="37863"/>
    <lineage>
        <taxon>Eukaryota</taxon>
        <taxon>Metazoa</taxon>
        <taxon>Ecdysozoa</taxon>
        <taxon>Nematoda</taxon>
        <taxon>Chromadorea</taxon>
        <taxon>Rhabditida</taxon>
        <taxon>Tylenchina</taxon>
        <taxon>Panagrolaimomorpha</taxon>
        <taxon>Strongyloidoidea</taxon>
        <taxon>Steinernematidae</taxon>
        <taxon>Steinernema</taxon>
    </lineage>
</organism>
<dbReference type="AlphaFoldDB" id="A0A1I7YLQ8"/>
<accession>A0A1I7YLQ8</accession>
<sequence length="118" mass="13425">MYSHRHLRCWHRVHSLGFRLSPRRVGRADPDTDKVYITPVDDALKFNANLQTAAISPEAHLDRLLLLRLSGSRELSVLLELARTHSSEFESSSSALLFTRTNQSQRFCVASSEGHKPR</sequence>
<keyword evidence="1" id="KW-1185">Reference proteome</keyword>
<proteinExistence type="predicted"/>
<protein>
    <submittedName>
        <fullName evidence="2">Uncharacterized protein</fullName>
    </submittedName>
</protein>